<dbReference type="SMART" id="SM00382">
    <property type="entry name" value="AAA"/>
    <property type="match status" value="1"/>
</dbReference>
<reference evidence="3 4" key="1">
    <citation type="journal article" date="2011" name="J. Bacteriol.">
        <title>Draft genome sequence of Sporolactobacillus inulinus strain CASD, an efficient D-lactic acid-producing bacterium with high-concentration lactate tolerance capability.</title>
        <authorList>
            <person name="Yu B."/>
            <person name="Su F."/>
            <person name="Wang L."/>
            <person name="Xu K."/>
            <person name="Zhao B."/>
            <person name="Xu P."/>
        </authorList>
    </citation>
    <scope>NUCLEOTIDE SEQUENCE [LARGE SCALE GENOMIC DNA]</scope>
    <source>
        <strain evidence="3 4">CASD</strain>
    </source>
</reference>
<organism evidence="3 4">
    <name type="scientific">Sporolactobacillus inulinus CASD</name>
    <dbReference type="NCBI Taxonomy" id="1069536"/>
    <lineage>
        <taxon>Bacteria</taxon>
        <taxon>Bacillati</taxon>
        <taxon>Bacillota</taxon>
        <taxon>Bacilli</taxon>
        <taxon>Bacillales</taxon>
        <taxon>Sporolactobacillaceae</taxon>
        <taxon>Sporolactobacillus</taxon>
    </lineage>
</organism>
<dbReference type="AlphaFoldDB" id="A0A0U1QR03"/>
<feature type="domain" description="Bacterial type II secretion system protein E" evidence="2">
    <location>
        <begin position="195"/>
        <end position="209"/>
    </location>
</feature>
<dbReference type="EMBL" id="AFVQ02000050">
    <property type="protein sequence ID" value="KLI03198.1"/>
    <property type="molecule type" value="Genomic_DNA"/>
</dbReference>
<dbReference type="InterPro" id="IPR003593">
    <property type="entry name" value="AAA+_ATPase"/>
</dbReference>
<accession>A0A0U1QR03</accession>
<dbReference type="SUPFAM" id="SSF52540">
    <property type="entry name" value="P-loop containing nucleoside triphosphate hydrolases"/>
    <property type="match status" value="1"/>
</dbReference>
<dbReference type="Pfam" id="PF00437">
    <property type="entry name" value="T2SSE"/>
    <property type="match status" value="1"/>
</dbReference>
<dbReference type="Gene3D" id="3.40.50.300">
    <property type="entry name" value="P-loop containing nucleotide triphosphate hydrolases"/>
    <property type="match status" value="1"/>
</dbReference>
<dbReference type="GO" id="GO:0005524">
    <property type="term" value="F:ATP binding"/>
    <property type="evidence" value="ECO:0007669"/>
    <property type="project" value="InterPro"/>
</dbReference>
<dbReference type="STRING" id="1069536.SINU_03870"/>
<dbReference type="OrthoDB" id="9808272at2"/>
<protein>
    <submittedName>
        <fullName evidence="3">Twitching motility protein PilT</fullName>
    </submittedName>
</protein>
<evidence type="ECO:0000259" key="2">
    <source>
        <dbReference type="PROSITE" id="PS00662"/>
    </source>
</evidence>
<gene>
    <name evidence="3" type="ORF">SINU_03870</name>
</gene>
<dbReference type="InterPro" id="IPR027417">
    <property type="entry name" value="P-loop_NTPase"/>
</dbReference>
<evidence type="ECO:0000256" key="1">
    <source>
        <dbReference type="ARBA" id="ARBA00006611"/>
    </source>
</evidence>
<dbReference type="InterPro" id="IPR006321">
    <property type="entry name" value="PilT/PilU"/>
</dbReference>
<dbReference type="Gene3D" id="3.30.450.90">
    <property type="match status" value="1"/>
</dbReference>
<evidence type="ECO:0000313" key="4">
    <source>
        <dbReference type="Proteomes" id="UP000035553"/>
    </source>
</evidence>
<dbReference type="PANTHER" id="PTHR30486">
    <property type="entry name" value="TWITCHING MOTILITY PROTEIN PILT"/>
    <property type="match status" value="1"/>
</dbReference>
<dbReference type="PROSITE" id="PS00662">
    <property type="entry name" value="T2SP_E"/>
    <property type="match status" value="1"/>
</dbReference>
<dbReference type="NCBIfam" id="TIGR01420">
    <property type="entry name" value="pilT_fam"/>
    <property type="match status" value="1"/>
</dbReference>
<name>A0A0U1QR03_9BACL</name>
<keyword evidence="4" id="KW-1185">Reference proteome</keyword>
<dbReference type="CDD" id="cd01131">
    <property type="entry name" value="PilT"/>
    <property type="match status" value="1"/>
</dbReference>
<dbReference type="RefSeq" id="WP_010026796.1">
    <property type="nucleotide sequence ID" value="NZ_AFVQ02000050.1"/>
</dbReference>
<dbReference type="InterPro" id="IPR050921">
    <property type="entry name" value="T4SS_GSP_E_ATPase"/>
</dbReference>
<dbReference type="Proteomes" id="UP000035553">
    <property type="component" value="Unassembled WGS sequence"/>
</dbReference>
<dbReference type="InterPro" id="IPR001482">
    <property type="entry name" value="T2SS/T4SS_dom"/>
</dbReference>
<comment type="caution">
    <text evidence="3">The sequence shown here is derived from an EMBL/GenBank/DDBJ whole genome shotgun (WGS) entry which is preliminary data.</text>
</comment>
<sequence length="344" mass="38452">MIEFLKDCLAIACGRGASDLHLSVGIPPTIRLNGELTALDKPIIRPADTDEIVRGILSEEQLAKLEANGELDFSYSIAKLSRFRVNAFRQRSCYSIAFRVIPQTIPNFASLRLPNVLKSLIHRPHGLFLVTGPTGSGKSTTLAALVDDMNKTLRRHIITLEDPIEYLHRHNRCIIQQREIGYDTQSFALGLRSALREDPDVILVGEMRDLETIRTALTAAETGHLVLATLHTNDAVSTVDRIIDVFPPEQQGQIRIQLAAELVSVVSQRLFPTPDYTSRRVATEVMINNKAISHLIREKKIYQIPSVIQVNRAQGMQTMAACVQDMLTRREIAGESVETFLLRK</sequence>
<proteinExistence type="inferred from homology"/>
<comment type="similarity">
    <text evidence="1">Belongs to the GSP E family.</text>
</comment>
<dbReference type="GO" id="GO:0016887">
    <property type="term" value="F:ATP hydrolysis activity"/>
    <property type="evidence" value="ECO:0007669"/>
    <property type="project" value="InterPro"/>
</dbReference>
<evidence type="ECO:0000313" key="3">
    <source>
        <dbReference type="EMBL" id="KLI03198.1"/>
    </source>
</evidence>